<organism evidence="1 2">
    <name type="scientific">Candidatus Roizmanbacteria bacterium CG10_big_fil_rev_8_21_14_0_10_36_26</name>
    <dbReference type="NCBI Taxonomy" id="1974851"/>
    <lineage>
        <taxon>Bacteria</taxon>
        <taxon>Candidatus Roizmaniibacteriota</taxon>
    </lineage>
</organism>
<comment type="caution">
    <text evidence="1">The sequence shown here is derived from an EMBL/GenBank/DDBJ whole genome shotgun (WGS) entry which is preliminary data.</text>
</comment>
<dbReference type="AlphaFoldDB" id="A0A2M8KL06"/>
<sequence length="610" mass="65723">YKVDKENFTLTIYSSRPTTVSYRLTAPRFDAEKWSNTRSADDFATGFVIDDKGNIEKQANDKTVNQPAISSTKEVVYDGNIDQFAKDNNQVFSLIGDLYDQFIAANEALFAKLTAGFIQAENMVINNTVVAKNIVAEKVRSYELGVRRIFVEEKIVSPIVETTQITTEKLKSTQINTDKLETNEIKPVDKELVINLDQSVASVSPSVDSVSFPKGALARLIIKGLEGKTVASVDSAGNASFSGTLTAEEVKSEKLKVKSLEASEASLSGKLVAKEVESENINQMATLLNGYIAKSDNNNGTMEQFSNDINDIQKLLADIKNQPLPDLTNQTNLSNTTNLSNVSSLSSLITPISPITLTDLTVTGNSNLYTVSVSNSLLVGTTLMENNSIISLASELKLSALEKINLFDGAVIIAKDGSITTRGELIAQGGIRTNEIRALNDGNDINVNLSPNLPNSPNNPKLNISNQLGQNVASIDASGSAYFKALALEKFTPATPSAAIIAASDNFAKNGLYAAAIETASASAGIGILPENQSEVIIYNDHVKTDSLVYLTSTSDSSTNNQLTVSKKESCSSQPPNTYPLTPNSCKPYFRISSPTPSAWPIKFNWLIIN</sequence>
<gene>
    <name evidence="1" type="ORF">COU86_03440</name>
</gene>
<evidence type="ECO:0000313" key="1">
    <source>
        <dbReference type="EMBL" id="PJE60607.1"/>
    </source>
</evidence>
<feature type="non-terminal residue" evidence="1">
    <location>
        <position position="1"/>
    </location>
</feature>
<evidence type="ECO:0000313" key="2">
    <source>
        <dbReference type="Proteomes" id="UP000231434"/>
    </source>
</evidence>
<accession>A0A2M8KL06</accession>
<protein>
    <submittedName>
        <fullName evidence="1">Uncharacterized protein</fullName>
    </submittedName>
</protein>
<dbReference type="Proteomes" id="UP000231434">
    <property type="component" value="Unassembled WGS sequence"/>
</dbReference>
<name>A0A2M8KL06_9BACT</name>
<reference evidence="2" key="1">
    <citation type="submission" date="2017-09" db="EMBL/GenBank/DDBJ databases">
        <title>Depth-based differentiation of microbial function through sediment-hosted aquifers and enrichment of novel symbionts in the deep terrestrial subsurface.</title>
        <authorList>
            <person name="Probst A.J."/>
            <person name="Ladd B."/>
            <person name="Jarett J.K."/>
            <person name="Geller-Mcgrath D.E."/>
            <person name="Sieber C.M.K."/>
            <person name="Emerson J.B."/>
            <person name="Anantharaman K."/>
            <person name="Thomas B.C."/>
            <person name="Malmstrom R."/>
            <person name="Stieglmeier M."/>
            <person name="Klingl A."/>
            <person name="Woyke T."/>
            <person name="Ryan C.M."/>
            <person name="Banfield J.F."/>
        </authorList>
    </citation>
    <scope>NUCLEOTIDE SEQUENCE [LARGE SCALE GENOMIC DNA]</scope>
</reference>
<proteinExistence type="predicted"/>
<dbReference type="EMBL" id="PFEB01000042">
    <property type="protein sequence ID" value="PJE60607.1"/>
    <property type="molecule type" value="Genomic_DNA"/>
</dbReference>